<proteinExistence type="inferred from homology"/>
<sequence>MIIATSEKIEDKKIIKTIGYVKGSSARARNAAADVFASLKNIIGGEVEEYSRLLQQTRDQAVERMKQDATAKGANAIIAFRLQSSTIAQGASEVVAYGTGVVVED</sequence>
<name>A0A368BNG3_9GAMM</name>
<comment type="similarity">
    <text evidence="1 2">Belongs to the UPF0145 family.</text>
</comment>
<dbReference type="Gene3D" id="3.30.110.70">
    <property type="entry name" value="Hypothetical protein apc22750. Chain B"/>
    <property type="match status" value="1"/>
</dbReference>
<dbReference type="AlphaFoldDB" id="A0A368BNG3"/>
<gene>
    <name evidence="3" type="ORF">DBW97_02230</name>
</gene>
<evidence type="ECO:0000313" key="3">
    <source>
        <dbReference type="EMBL" id="RCL38853.1"/>
    </source>
</evidence>
<dbReference type="SUPFAM" id="SSF117782">
    <property type="entry name" value="YbjQ-like"/>
    <property type="match status" value="1"/>
</dbReference>
<evidence type="ECO:0000256" key="1">
    <source>
        <dbReference type="ARBA" id="ARBA00010751"/>
    </source>
</evidence>
<evidence type="ECO:0000256" key="2">
    <source>
        <dbReference type="HAMAP-Rule" id="MF_00338"/>
    </source>
</evidence>
<dbReference type="EMBL" id="QOPD01000002">
    <property type="protein sequence ID" value="RCL38853.1"/>
    <property type="molecule type" value="Genomic_DNA"/>
</dbReference>
<dbReference type="PANTHER" id="PTHR34068">
    <property type="entry name" value="UPF0145 PROTEIN YBJQ"/>
    <property type="match status" value="1"/>
</dbReference>
<accession>A0A368BNG3</accession>
<dbReference type="PANTHER" id="PTHR34068:SF2">
    <property type="entry name" value="UPF0145 PROTEIN SCO3412"/>
    <property type="match status" value="1"/>
</dbReference>
<protein>
    <recommendedName>
        <fullName evidence="2">UPF0145 protein DBW97_02230</fullName>
    </recommendedName>
</protein>
<reference evidence="3 4" key="1">
    <citation type="journal article" date="2018" name="Microbiome">
        <title>Fine metagenomic profile of the Mediterranean stratified and mixed water columns revealed by assembly and recruitment.</title>
        <authorList>
            <person name="Haro-Moreno J.M."/>
            <person name="Lopez-Perez M."/>
            <person name="De La Torre J.R."/>
            <person name="Picazo A."/>
            <person name="Camacho A."/>
            <person name="Rodriguez-Valera F."/>
        </authorList>
    </citation>
    <scope>NUCLEOTIDE SEQUENCE [LARGE SCALE GENOMIC DNA]</scope>
    <source>
        <strain evidence="3">MED-G83</strain>
    </source>
</reference>
<dbReference type="InterPro" id="IPR035439">
    <property type="entry name" value="UPF0145_dom_sf"/>
</dbReference>
<dbReference type="Proteomes" id="UP000252147">
    <property type="component" value="Unassembled WGS sequence"/>
</dbReference>
<dbReference type="Pfam" id="PF01906">
    <property type="entry name" value="YbjQ_1"/>
    <property type="match status" value="1"/>
</dbReference>
<organism evidence="3 4">
    <name type="scientific">SAR86 cluster bacterium</name>
    <dbReference type="NCBI Taxonomy" id="2030880"/>
    <lineage>
        <taxon>Bacteria</taxon>
        <taxon>Pseudomonadati</taxon>
        <taxon>Pseudomonadota</taxon>
        <taxon>Gammaproteobacteria</taxon>
        <taxon>SAR86 cluster</taxon>
    </lineage>
</organism>
<dbReference type="InterPro" id="IPR002765">
    <property type="entry name" value="UPF0145_YbjQ-like"/>
</dbReference>
<comment type="caution">
    <text evidence="3">The sequence shown here is derived from an EMBL/GenBank/DDBJ whole genome shotgun (WGS) entry which is preliminary data.</text>
</comment>
<evidence type="ECO:0000313" key="4">
    <source>
        <dbReference type="Proteomes" id="UP000252147"/>
    </source>
</evidence>
<dbReference type="HAMAP" id="MF_00338">
    <property type="entry name" value="UPF0145"/>
    <property type="match status" value="1"/>
</dbReference>